<dbReference type="CDD" id="cd16936">
    <property type="entry name" value="HATPase_RsbW-like"/>
    <property type="match status" value="1"/>
</dbReference>
<gene>
    <name evidence="3" type="ORF">Aau02nite_90570</name>
</gene>
<keyword evidence="1" id="KW-0808">Transferase</keyword>
<protein>
    <recommendedName>
        <fullName evidence="2">Histidine kinase/HSP90-like ATPase domain-containing protein</fullName>
    </recommendedName>
</protein>
<evidence type="ECO:0000313" key="3">
    <source>
        <dbReference type="EMBL" id="GIM80441.1"/>
    </source>
</evidence>
<dbReference type="Pfam" id="PF13581">
    <property type="entry name" value="HATPase_c_2"/>
    <property type="match status" value="1"/>
</dbReference>
<evidence type="ECO:0000259" key="2">
    <source>
        <dbReference type="Pfam" id="PF13581"/>
    </source>
</evidence>
<comment type="caution">
    <text evidence="3">The sequence shown here is derived from an EMBL/GenBank/DDBJ whole genome shotgun (WGS) entry which is preliminary data.</text>
</comment>
<dbReference type="InterPro" id="IPR050267">
    <property type="entry name" value="Anti-sigma-factor_SerPK"/>
</dbReference>
<dbReference type="SUPFAM" id="SSF55874">
    <property type="entry name" value="ATPase domain of HSP90 chaperone/DNA topoisomerase II/histidine kinase"/>
    <property type="match status" value="1"/>
</dbReference>
<keyword evidence="1" id="KW-0723">Serine/threonine-protein kinase</keyword>
<evidence type="ECO:0000256" key="1">
    <source>
        <dbReference type="ARBA" id="ARBA00022527"/>
    </source>
</evidence>
<dbReference type="Gene3D" id="3.30.565.10">
    <property type="entry name" value="Histidine kinase-like ATPase, C-terminal domain"/>
    <property type="match status" value="1"/>
</dbReference>
<keyword evidence="4" id="KW-1185">Reference proteome</keyword>
<sequence>MATAARKEIDMQVRAPYLFNADDRHHTLSVTGDVTTGVVEMAVHGRWSQRLGMDVSTAIRKCLAEHPAAVIADLRDTDDPDGASMPMWLAAGRAGIVMQPPVPLALCLPTATMLDRRLRRLGAQHPSVFTTMPEARTAVISRLSPTVTLQATLLPQPASPDTARDLVTHACQDWHLPKLRQRAQLVLSELVANAVQHAGTAVLVTVSQRGTGLHLAVRDGTTRLPRLLGATPSVAGQPPYERGNGLRMVHVCATAWGAMPTPGGKVVWATVLAGPPVTA</sequence>
<dbReference type="EMBL" id="BOQL01000099">
    <property type="protein sequence ID" value="GIM80441.1"/>
    <property type="molecule type" value="Genomic_DNA"/>
</dbReference>
<dbReference type="Proteomes" id="UP000681340">
    <property type="component" value="Unassembled WGS sequence"/>
</dbReference>
<dbReference type="AlphaFoldDB" id="A0A919VX95"/>
<dbReference type="PANTHER" id="PTHR35526">
    <property type="entry name" value="ANTI-SIGMA-F FACTOR RSBW-RELATED"/>
    <property type="match status" value="1"/>
</dbReference>
<dbReference type="InterPro" id="IPR003594">
    <property type="entry name" value="HATPase_dom"/>
</dbReference>
<dbReference type="PANTHER" id="PTHR35526:SF3">
    <property type="entry name" value="ANTI-SIGMA-F FACTOR RSBW"/>
    <property type="match status" value="1"/>
</dbReference>
<organism evidence="3 4">
    <name type="scientific">Actinoplanes auranticolor</name>
    <dbReference type="NCBI Taxonomy" id="47988"/>
    <lineage>
        <taxon>Bacteria</taxon>
        <taxon>Bacillati</taxon>
        <taxon>Actinomycetota</taxon>
        <taxon>Actinomycetes</taxon>
        <taxon>Micromonosporales</taxon>
        <taxon>Micromonosporaceae</taxon>
        <taxon>Actinoplanes</taxon>
    </lineage>
</organism>
<accession>A0A919VX95</accession>
<keyword evidence="1" id="KW-0418">Kinase</keyword>
<dbReference type="InterPro" id="IPR036890">
    <property type="entry name" value="HATPase_C_sf"/>
</dbReference>
<feature type="domain" description="Histidine kinase/HSP90-like ATPase" evidence="2">
    <location>
        <begin position="157"/>
        <end position="270"/>
    </location>
</feature>
<reference evidence="3" key="1">
    <citation type="submission" date="2021-03" db="EMBL/GenBank/DDBJ databases">
        <title>Whole genome shotgun sequence of Actinoplanes auranticolor NBRC 12245.</title>
        <authorList>
            <person name="Komaki H."/>
            <person name="Tamura T."/>
        </authorList>
    </citation>
    <scope>NUCLEOTIDE SEQUENCE</scope>
    <source>
        <strain evidence="3">NBRC 12245</strain>
    </source>
</reference>
<proteinExistence type="predicted"/>
<name>A0A919VX95_9ACTN</name>
<evidence type="ECO:0000313" key="4">
    <source>
        <dbReference type="Proteomes" id="UP000681340"/>
    </source>
</evidence>
<dbReference type="GO" id="GO:0004674">
    <property type="term" value="F:protein serine/threonine kinase activity"/>
    <property type="evidence" value="ECO:0007669"/>
    <property type="project" value="UniProtKB-KW"/>
</dbReference>